<evidence type="ECO:0000313" key="3">
    <source>
        <dbReference type="Proteomes" id="UP000662703"/>
    </source>
</evidence>
<dbReference type="EMBL" id="ARXX01000008">
    <property type="protein sequence ID" value="MBF5055500.1"/>
    <property type="molecule type" value="Genomic_DNA"/>
</dbReference>
<dbReference type="GO" id="GO:0008168">
    <property type="term" value="F:methyltransferase activity"/>
    <property type="evidence" value="ECO:0007669"/>
    <property type="project" value="UniProtKB-KW"/>
</dbReference>
<protein>
    <submittedName>
        <fullName evidence="2">Lysine methyltransferase</fullName>
    </submittedName>
</protein>
<comment type="caution">
    <text evidence="2">The sequence shown here is derived from an EMBL/GenBank/DDBJ whole genome shotgun (WGS) entry which is preliminary data.</text>
</comment>
<organism evidence="2 3">
    <name type="scientific">Alloalcanivorax profundimaris</name>
    <dbReference type="NCBI Taxonomy" id="2735259"/>
    <lineage>
        <taxon>Bacteria</taxon>
        <taxon>Pseudomonadati</taxon>
        <taxon>Pseudomonadota</taxon>
        <taxon>Gammaproteobacteria</taxon>
        <taxon>Oceanospirillales</taxon>
        <taxon>Alcanivoracaceae</taxon>
        <taxon>Alloalcanivorax</taxon>
    </lineage>
</organism>
<gene>
    <name evidence="2" type="ORF">Y5W_00794</name>
</gene>
<name>A0ABS0ANA2_9GAMM</name>
<sequence>MTMAKPFVRKDLVEVKESPIHGRGLFARAPIARDTVLGQLRTKPAKGDGPYVLWLDDEGEERYRVLCDLRYINHAKKPNVAYYDDLTVVALKNIKTGQELLHDYGEDWS</sequence>
<dbReference type="Pfam" id="PF00856">
    <property type="entry name" value="SET"/>
    <property type="match status" value="1"/>
</dbReference>
<dbReference type="Gene3D" id="2.170.270.10">
    <property type="entry name" value="SET domain"/>
    <property type="match status" value="1"/>
</dbReference>
<dbReference type="InterPro" id="IPR001214">
    <property type="entry name" value="SET_dom"/>
</dbReference>
<keyword evidence="3" id="KW-1185">Reference proteome</keyword>
<dbReference type="Proteomes" id="UP000662703">
    <property type="component" value="Unassembled WGS sequence"/>
</dbReference>
<dbReference type="SUPFAM" id="SSF82199">
    <property type="entry name" value="SET domain"/>
    <property type="match status" value="1"/>
</dbReference>
<keyword evidence="2" id="KW-0808">Transferase</keyword>
<dbReference type="CDD" id="cd08161">
    <property type="entry name" value="SET"/>
    <property type="match status" value="1"/>
</dbReference>
<dbReference type="InterPro" id="IPR046341">
    <property type="entry name" value="SET_dom_sf"/>
</dbReference>
<evidence type="ECO:0000259" key="1">
    <source>
        <dbReference type="PROSITE" id="PS50280"/>
    </source>
</evidence>
<evidence type="ECO:0000313" key="2">
    <source>
        <dbReference type="EMBL" id="MBF5055500.1"/>
    </source>
</evidence>
<dbReference type="PROSITE" id="PS50280">
    <property type="entry name" value="SET"/>
    <property type="match status" value="1"/>
</dbReference>
<proteinExistence type="predicted"/>
<accession>A0ABS0ANA2</accession>
<keyword evidence="2" id="KW-0489">Methyltransferase</keyword>
<feature type="domain" description="SET" evidence="1">
    <location>
        <begin position="11"/>
        <end position="105"/>
    </location>
</feature>
<reference evidence="2 3" key="1">
    <citation type="submission" date="2012-09" db="EMBL/GenBank/DDBJ databases">
        <title>Genome Sequence of alkane-degrading Bacterium Alcanivorax sp. 521-1.</title>
        <authorList>
            <person name="Lai Q."/>
            <person name="Shao Z."/>
        </authorList>
    </citation>
    <scope>NUCLEOTIDE SEQUENCE [LARGE SCALE GENOMIC DNA]</scope>
    <source>
        <strain evidence="2 3">521-1</strain>
    </source>
</reference>
<dbReference type="GO" id="GO:0032259">
    <property type="term" value="P:methylation"/>
    <property type="evidence" value="ECO:0007669"/>
    <property type="project" value="UniProtKB-KW"/>
</dbReference>